<evidence type="ECO:0000313" key="2">
    <source>
        <dbReference type="EMBL" id="PLW56856.1"/>
    </source>
</evidence>
<proteinExistence type="predicted"/>
<name>A0A2N5W3M4_9BASI</name>
<dbReference type="AlphaFoldDB" id="A0A2N5W3M4"/>
<evidence type="ECO:0000256" key="1">
    <source>
        <dbReference type="SAM" id="MobiDB-lite"/>
    </source>
</evidence>
<accession>A0A2N5W3M4</accession>
<protein>
    <submittedName>
        <fullName evidence="2">Uncharacterized protein</fullName>
    </submittedName>
</protein>
<evidence type="ECO:0000313" key="3">
    <source>
        <dbReference type="Proteomes" id="UP000235388"/>
    </source>
</evidence>
<dbReference type="EMBL" id="PGCJ01000016">
    <property type="protein sequence ID" value="PLW56856.1"/>
    <property type="molecule type" value="Genomic_DNA"/>
</dbReference>
<keyword evidence="3" id="KW-1185">Reference proteome</keyword>
<organism evidence="2 3">
    <name type="scientific">Puccinia coronata f. sp. avenae</name>
    <dbReference type="NCBI Taxonomy" id="200324"/>
    <lineage>
        <taxon>Eukaryota</taxon>
        <taxon>Fungi</taxon>
        <taxon>Dikarya</taxon>
        <taxon>Basidiomycota</taxon>
        <taxon>Pucciniomycotina</taxon>
        <taxon>Pucciniomycetes</taxon>
        <taxon>Pucciniales</taxon>
        <taxon>Pucciniaceae</taxon>
        <taxon>Puccinia</taxon>
    </lineage>
</organism>
<feature type="region of interest" description="Disordered" evidence="1">
    <location>
        <begin position="1"/>
        <end position="46"/>
    </location>
</feature>
<comment type="caution">
    <text evidence="2">The sequence shown here is derived from an EMBL/GenBank/DDBJ whole genome shotgun (WGS) entry which is preliminary data.</text>
</comment>
<sequence>MSEPEDHPNTPNPSETDGLGPPHNKKDGPPTFKDPGPDPNSGYGAHCALRKADQPQTNVTRTGDVNSCGCCGLRAATQNP</sequence>
<gene>
    <name evidence="2" type="ORF">PCANC_01273</name>
</gene>
<dbReference type="Proteomes" id="UP000235388">
    <property type="component" value="Unassembled WGS sequence"/>
</dbReference>
<reference evidence="2 3" key="1">
    <citation type="submission" date="2017-11" db="EMBL/GenBank/DDBJ databases">
        <title>De novo assembly and phasing of dikaryotic genomes from two isolates of Puccinia coronata f. sp. avenae, the causal agent of oat crown rust.</title>
        <authorList>
            <person name="Miller M.E."/>
            <person name="Zhang Y."/>
            <person name="Omidvar V."/>
            <person name="Sperschneider J."/>
            <person name="Schwessinger B."/>
            <person name="Raley C."/>
            <person name="Palmer J.M."/>
            <person name="Garnica D."/>
            <person name="Upadhyaya N."/>
            <person name="Rathjen J."/>
            <person name="Taylor J.M."/>
            <person name="Park R.F."/>
            <person name="Dodds P.N."/>
            <person name="Hirsch C.D."/>
            <person name="Kianian S.F."/>
            <person name="Figueroa M."/>
        </authorList>
    </citation>
    <scope>NUCLEOTIDE SEQUENCE [LARGE SCALE GENOMIC DNA]</scope>
    <source>
        <strain evidence="2">12NC29</strain>
    </source>
</reference>